<comment type="caution">
    <text evidence="7">The sequence shown here is derived from an EMBL/GenBank/DDBJ whole genome shotgun (WGS) entry which is preliminary data.</text>
</comment>
<feature type="active site" description="Nucleophile" evidence="3">
    <location>
        <position position="173"/>
    </location>
</feature>
<dbReference type="AlphaFoldDB" id="A0AAD4HC69"/>
<keyword evidence="1" id="KW-0378">Hydrolase</keyword>
<keyword evidence="8" id="KW-1185">Reference proteome</keyword>
<organism evidence="7 8">
    <name type="scientific">Linnemannia exigua</name>
    <dbReference type="NCBI Taxonomy" id="604196"/>
    <lineage>
        <taxon>Eukaryota</taxon>
        <taxon>Fungi</taxon>
        <taxon>Fungi incertae sedis</taxon>
        <taxon>Mucoromycota</taxon>
        <taxon>Mortierellomycotina</taxon>
        <taxon>Mortierellomycetes</taxon>
        <taxon>Mortierellales</taxon>
        <taxon>Mortierellaceae</taxon>
        <taxon>Linnemannia</taxon>
    </lineage>
</organism>
<dbReference type="EMBL" id="JAAAIL010000016">
    <property type="protein sequence ID" value="KAG0281503.1"/>
    <property type="molecule type" value="Genomic_DNA"/>
</dbReference>
<sequence length="287" mass="31382">MKSLSTLSLALIATLAFGTSNIILHPSTAAALPSTPSSSSNNNNNTVSIAAAASRTGFFESLQSPSSTGTSGSRNAPPSTSAANPLTQKFIIPNETGPSSWSCSYIAQEVLSTSTGTSISIGRRSKRKPFSCGELISRETNLDYGRYSVDMISTNVKGHVSGFFLIAPNGASEIDVELTGLNSKVGWMNVWKNGKQHPVKIPLGFDASKDWHTYTIEWRKDFIAWFVDNKQVYRRSDVGTLDPRKNLYKLALNSWTSQSDDQWAGRFSLPGRKTVVKTQFRNLRYTP</sequence>
<evidence type="ECO:0000256" key="3">
    <source>
        <dbReference type="PIRSR" id="PIRSR608264-1"/>
    </source>
</evidence>
<accession>A0AAD4HC69</accession>
<proteinExistence type="predicted"/>
<reference evidence="7" key="1">
    <citation type="journal article" date="2020" name="Fungal Divers.">
        <title>Resolving the Mortierellaceae phylogeny through synthesis of multi-gene phylogenetics and phylogenomics.</title>
        <authorList>
            <person name="Vandepol N."/>
            <person name="Liber J."/>
            <person name="Desiro A."/>
            <person name="Na H."/>
            <person name="Kennedy M."/>
            <person name="Barry K."/>
            <person name="Grigoriev I.V."/>
            <person name="Miller A.N."/>
            <person name="O'Donnell K."/>
            <person name="Stajich J.E."/>
            <person name="Bonito G."/>
        </authorList>
    </citation>
    <scope>NUCLEOTIDE SEQUENCE</scope>
    <source>
        <strain evidence="7">NRRL 28262</strain>
    </source>
</reference>
<evidence type="ECO:0000256" key="2">
    <source>
        <dbReference type="ARBA" id="ARBA00023295"/>
    </source>
</evidence>
<evidence type="ECO:0000256" key="4">
    <source>
        <dbReference type="SAM" id="MobiDB-lite"/>
    </source>
</evidence>
<feature type="chain" id="PRO_5042228708" description="GH16 domain-containing protein" evidence="5">
    <location>
        <begin position="19"/>
        <end position="287"/>
    </location>
</feature>
<dbReference type="InterPro" id="IPR008264">
    <property type="entry name" value="Beta_glucanase"/>
</dbReference>
<dbReference type="PRINTS" id="PR00737">
    <property type="entry name" value="GLHYDRLASE16"/>
</dbReference>
<evidence type="ECO:0000313" key="7">
    <source>
        <dbReference type="EMBL" id="KAG0281503.1"/>
    </source>
</evidence>
<feature type="signal peptide" evidence="5">
    <location>
        <begin position="1"/>
        <end position="18"/>
    </location>
</feature>
<dbReference type="SUPFAM" id="SSF49899">
    <property type="entry name" value="Concanavalin A-like lectins/glucanases"/>
    <property type="match status" value="1"/>
</dbReference>
<dbReference type="Pfam" id="PF00722">
    <property type="entry name" value="Glyco_hydro_16"/>
    <property type="match status" value="1"/>
</dbReference>
<dbReference type="GO" id="GO:0004553">
    <property type="term" value="F:hydrolase activity, hydrolyzing O-glycosyl compounds"/>
    <property type="evidence" value="ECO:0007669"/>
    <property type="project" value="InterPro"/>
</dbReference>
<keyword evidence="5" id="KW-0732">Signal</keyword>
<feature type="active site" description="Proton donor" evidence="3">
    <location>
        <position position="177"/>
    </location>
</feature>
<evidence type="ECO:0000256" key="1">
    <source>
        <dbReference type="ARBA" id="ARBA00022801"/>
    </source>
</evidence>
<feature type="region of interest" description="Disordered" evidence="4">
    <location>
        <begin position="61"/>
        <end position="86"/>
    </location>
</feature>
<dbReference type="Proteomes" id="UP001194580">
    <property type="component" value="Unassembled WGS sequence"/>
</dbReference>
<evidence type="ECO:0000313" key="8">
    <source>
        <dbReference type="Proteomes" id="UP001194580"/>
    </source>
</evidence>
<name>A0AAD4HC69_9FUNG</name>
<dbReference type="InterPro" id="IPR013320">
    <property type="entry name" value="ConA-like_dom_sf"/>
</dbReference>
<feature type="domain" description="GH16" evidence="6">
    <location>
        <begin position="79"/>
        <end position="287"/>
    </location>
</feature>
<dbReference type="Gene3D" id="2.60.120.200">
    <property type="match status" value="1"/>
</dbReference>
<keyword evidence="2" id="KW-0326">Glycosidase</keyword>
<dbReference type="InterPro" id="IPR000757">
    <property type="entry name" value="Beta-glucanase-like"/>
</dbReference>
<evidence type="ECO:0000256" key="5">
    <source>
        <dbReference type="SAM" id="SignalP"/>
    </source>
</evidence>
<protein>
    <recommendedName>
        <fullName evidence="6">GH16 domain-containing protein</fullName>
    </recommendedName>
</protein>
<gene>
    <name evidence="7" type="ORF">BGZ95_002745</name>
</gene>
<dbReference type="InterPro" id="IPR044791">
    <property type="entry name" value="Beta-glucanase/XTH"/>
</dbReference>
<evidence type="ECO:0000259" key="6">
    <source>
        <dbReference type="PROSITE" id="PS51762"/>
    </source>
</evidence>
<dbReference type="PROSITE" id="PS51762">
    <property type="entry name" value="GH16_2"/>
    <property type="match status" value="1"/>
</dbReference>
<dbReference type="GO" id="GO:0005975">
    <property type="term" value="P:carbohydrate metabolic process"/>
    <property type="evidence" value="ECO:0007669"/>
    <property type="project" value="InterPro"/>
</dbReference>
<dbReference type="PANTHER" id="PTHR31062">
    <property type="entry name" value="XYLOGLUCAN ENDOTRANSGLUCOSYLASE/HYDROLASE PROTEIN 8-RELATED"/>
    <property type="match status" value="1"/>
</dbReference>